<keyword evidence="4" id="KW-1185">Reference proteome</keyword>
<keyword evidence="2" id="KW-1133">Transmembrane helix</keyword>
<reference evidence="4" key="1">
    <citation type="submission" date="2016-10" db="EMBL/GenBank/DDBJ databases">
        <authorList>
            <person name="Varghese N."/>
            <person name="Submissions S."/>
        </authorList>
    </citation>
    <scope>NUCLEOTIDE SEQUENCE [LARGE SCALE GENOMIC DNA]</scope>
    <source>
        <strain evidence="4">DSM 17616</strain>
    </source>
</reference>
<dbReference type="InterPro" id="IPR021244">
    <property type="entry name" value="DUF2802"/>
</dbReference>
<dbReference type="Pfam" id="PF10975">
    <property type="entry name" value="DUF2802"/>
    <property type="match status" value="1"/>
</dbReference>
<dbReference type="RefSeq" id="WP_092794080.1">
    <property type="nucleotide sequence ID" value="NZ_FNXF01000010.1"/>
</dbReference>
<evidence type="ECO:0000256" key="2">
    <source>
        <dbReference type="SAM" id="Phobius"/>
    </source>
</evidence>
<feature type="coiled-coil region" evidence="1">
    <location>
        <begin position="29"/>
        <end position="56"/>
    </location>
</feature>
<evidence type="ECO:0000313" key="4">
    <source>
        <dbReference type="Proteomes" id="UP000199371"/>
    </source>
</evidence>
<protein>
    <recommendedName>
        <fullName evidence="5">DUF2802 domain-containing protein</fullName>
    </recommendedName>
</protein>
<dbReference type="Proteomes" id="UP000199371">
    <property type="component" value="Unassembled WGS sequence"/>
</dbReference>
<evidence type="ECO:0000313" key="3">
    <source>
        <dbReference type="EMBL" id="SEH99390.1"/>
    </source>
</evidence>
<sequence length="143" mass="16275">MTLPVFAIAVILLLAALVLIAVWWLGRIQRNWQQQLQQLEQQLDFKAQQLLQTRHELEELRAGVIGVGQRVLQLDANIGGVNQQLQALADKQQALELTDPESKIYSRAMKMVQLGADLDEIIRECELPRAEAELLYNLHQAKK</sequence>
<keyword evidence="2" id="KW-0472">Membrane</keyword>
<dbReference type="STRING" id="173990.SAMN05660691_02657"/>
<dbReference type="EMBL" id="FNXF01000010">
    <property type="protein sequence ID" value="SEH99390.1"/>
    <property type="molecule type" value="Genomic_DNA"/>
</dbReference>
<dbReference type="AlphaFoldDB" id="A0A1H6MCY4"/>
<keyword evidence="2" id="KW-0812">Transmembrane</keyword>
<feature type="transmembrane region" description="Helical" evidence="2">
    <location>
        <begin position="6"/>
        <end position="26"/>
    </location>
</feature>
<evidence type="ECO:0008006" key="5">
    <source>
        <dbReference type="Google" id="ProtNLM"/>
    </source>
</evidence>
<evidence type="ECO:0000256" key="1">
    <source>
        <dbReference type="SAM" id="Coils"/>
    </source>
</evidence>
<proteinExistence type="predicted"/>
<accession>A0A1H6MCY4</accession>
<gene>
    <name evidence="3" type="ORF">SAMN05660691_02657</name>
</gene>
<organism evidence="3 4">
    <name type="scientific">Rheinheimera pacifica</name>
    <dbReference type="NCBI Taxonomy" id="173990"/>
    <lineage>
        <taxon>Bacteria</taxon>
        <taxon>Pseudomonadati</taxon>
        <taxon>Pseudomonadota</taxon>
        <taxon>Gammaproteobacteria</taxon>
        <taxon>Chromatiales</taxon>
        <taxon>Chromatiaceae</taxon>
        <taxon>Rheinheimera</taxon>
    </lineage>
</organism>
<name>A0A1H6MCY4_9GAMM</name>
<dbReference type="OrthoDB" id="5600183at2"/>
<keyword evidence="1" id="KW-0175">Coiled coil</keyword>